<reference evidence="7 8" key="1">
    <citation type="submission" date="2016-11" db="EMBL/GenBank/DDBJ databases">
        <authorList>
            <person name="Jaros S."/>
            <person name="Januszkiewicz K."/>
            <person name="Wedrychowicz H."/>
        </authorList>
    </citation>
    <scope>NUCLEOTIDE SEQUENCE [LARGE SCALE GENOMIC DNA]</scope>
    <source>
        <strain evidence="7 8">DSM 17477</strain>
    </source>
</reference>
<keyword evidence="8" id="KW-1185">Reference proteome</keyword>
<feature type="transmembrane region" description="Helical" evidence="6">
    <location>
        <begin position="324"/>
        <end position="343"/>
    </location>
</feature>
<feature type="transmembrane region" description="Helical" evidence="6">
    <location>
        <begin position="49"/>
        <end position="70"/>
    </location>
</feature>
<feature type="transmembrane region" description="Helical" evidence="6">
    <location>
        <begin position="120"/>
        <end position="139"/>
    </location>
</feature>
<feature type="transmembrane region" description="Helical" evidence="6">
    <location>
        <begin position="293"/>
        <end position="312"/>
    </location>
</feature>
<protein>
    <submittedName>
        <fullName evidence="7">Stage V sporulation protein B</fullName>
    </submittedName>
</protein>
<feature type="transmembrane region" description="Helical" evidence="6">
    <location>
        <begin position="363"/>
        <end position="387"/>
    </location>
</feature>
<name>A0A1M6JGB3_9FIRM</name>
<dbReference type="PANTHER" id="PTHR30250:SF21">
    <property type="entry name" value="LIPID II FLIPPASE MURJ"/>
    <property type="match status" value="1"/>
</dbReference>
<dbReference type="GO" id="GO:0005886">
    <property type="term" value="C:plasma membrane"/>
    <property type="evidence" value="ECO:0007669"/>
    <property type="project" value="UniProtKB-SubCell"/>
</dbReference>
<sequence>MSGKNFLKGAAVLGMAGLIVKIIGAIYRIPLTNLIGTEGIGYYQPAYQVYNLLLVISLAGFPTAIARLVSEKRALDNPEGAHQIFKISMKVILVISILSSLVIFIFAQNIANSIGYPGTYYSLLALVPALFIVPVMSVYRGYFQGMQNMVPTAMSQVIEQLVRFATGLSLAYILVDKGLPEAAGGASFGASAGGIAGFLLIFFIYFRNRKTIKGNIASAGSNSTDESKRVVKRLLTIAVPITLGASIVPLMGLIDAKLVSMRLLQIGYTVTEATDLYGQLSGTAQTFINFPQVFSIAIAMSLVPSISEAFTVNDMENLNHTASLGTRTALIIGLPSAVGLYILSEPIIALFYPALGPDKHVSVGQLLAILAVSVVFLTLVQSLTAILQAVEKQRIPVKNLAIGAVVKIVLTYILVGIPALNVKGAAISTIAAYLTAALLNYFDLNKYTDIHVNILKVTVRPFIASAIMGAMVYGVYTLAFGVLGMKMAALASIAVGIAVYAVALPVTGTITGKDMDLLPKGEKIYSIMKKIKLMK</sequence>
<dbReference type="EMBL" id="FQZL01000021">
    <property type="protein sequence ID" value="SHJ45731.1"/>
    <property type="molecule type" value="Genomic_DNA"/>
</dbReference>
<evidence type="ECO:0000256" key="3">
    <source>
        <dbReference type="ARBA" id="ARBA00022692"/>
    </source>
</evidence>
<dbReference type="InterPro" id="IPR002797">
    <property type="entry name" value="Polysacc_synth"/>
</dbReference>
<keyword evidence="5 6" id="KW-0472">Membrane</keyword>
<dbReference type="Proteomes" id="UP000184052">
    <property type="component" value="Unassembled WGS sequence"/>
</dbReference>
<accession>A0A1M6JGB3</accession>
<dbReference type="InterPro" id="IPR024923">
    <property type="entry name" value="PG_synth_SpoVB"/>
</dbReference>
<evidence type="ECO:0000256" key="2">
    <source>
        <dbReference type="ARBA" id="ARBA00022475"/>
    </source>
</evidence>
<feature type="transmembrane region" description="Helical" evidence="6">
    <location>
        <begin position="187"/>
        <end position="206"/>
    </location>
</feature>
<organism evidence="7 8">
    <name type="scientific">Dethiosulfatibacter aminovorans DSM 17477</name>
    <dbReference type="NCBI Taxonomy" id="1121476"/>
    <lineage>
        <taxon>Bacteria</taxon>
        <taxon>Bacillati</taxon>
        <taxon>Bacillota</taxon>
        <taxon>Tissierellia</taxon>
        <taxon>Dethiosulfatibacter</taxon>
    </lineage>
</organism>
<keyword evidence="2" id="KW-1003">Cell membrane</keyword>
<dbReference type="AlphaFoldDB" id="A0A1M6JGB3"/>
<dbReference type="OrthoDB" id="9775950at2"/>
<evidence type="ECO:0000313" key="7">
    <source>
        <dbReference type="EMBL" id="SHJ45731.1"/>
    </source>
</evidence>
<keyword evidence="3 6" id="KW-0812">Transmembrane</keyword>
<dbReference type="STRING" id="1121476.SAMN02745751_02619"/>
<dbReference type="RefSeq" id="WP_073050023.1">
    <property type="nucleotide sequence ID" value="NZ_FQZL01000021.1"/>
</dbReference>
<dbReference type="InterPro" id="IPR050833">
    <property type="entry name" value="Poly_Biosynth_Transport"/>
</dbReference>
<feature type="transmembrane region" description="Helical" evidence="6">
    <location>
        <begin position="399"/>
        <end position="419"/>
    </location>
</feature>
<keyword evidence="4 6" id="KW-1133">Transmembrane helix</keyword>
<comment type="subcellular location">
    <subcellularLocation>
        <location evidence="1">Cell membrane</location>
        <topology evidence="1">Multi-pass membrane protein</topology>
    </subcellularLocation>
</comment>
<feature type="transmembrane region" description="Helical" evidence="6">
    <location>
        <begin position="12"/>
        <end position="29"/>
    </location>
</feature>
<feature type="transmembrane region" description="Helical" evidence="6">
    <location>
        <begin position="91"/>
        <end position="108"/>
    </location>
</feature>
<evidence type="ECO:0000256" key="6">
    <source>
        <dbReference type="SAM" id="Phobius"/>
    </source>
</evidence>
<evidence type="ECO:0000256" key="1">
    <source>
        <dbReference type="ARBA" id="ARBA00004651"/>
    </source>
</evidence>
<dbReference type="PIRSF" id="PIRSF038958">
    <property type="entry name" value="PG_synth_SpoVB"/>
    <property type="match status" value="1"/>
</dbReference>
<feature type="transmembrane region" description="Helical" evidence="6">
    <location>
        <begin position="489"/>
        <end position="510"/>
    </location>
</feature>
<evidence type="ECO:0000313" key="8">
    <source>
        <dbReference type="Proteomes" id="UP000184052"/>
    </source>
</evidence>
<feature type="transmembrane region" description="Helical" evidence="6">
    <location>
        <begin position="425"/>
        <end position="442"/>
    </location>
</feature>
<feature type="transmembrane region" description="Helical" evidence="6">
    <location>
        <begin position="462"/>
        <end position="483"/>
    </location>
</feature>
<feature type="transmembrane region" description="Helical" evidence="6">
    <location>
        <begin position="160"/>
        <end position="175"/>
    </location>
</feature>
<dbReference type="Pfam" id="PF01943">
    <property type="entry name" value="Polysacc_synt"/>
    <property type="match status" value="1"/>
</dbReference>
<evidence type="ECO:0000256" key="4">
    <source>
        <dbReference type="ARBA" id="ARBA00022989"/>
    </source>
</evidence>
<dbReference type="PANTHER" id="PTHR30250">
    <property type="entry name" value="PST FAMILY PREDICTED COLANIC ACID TRANSPORTER"/>
    <property type="match status" value="1"/>
</dbReference>
<dbReference type="CDD" id="cd13124">
    <property type="entry name" value="MATE_SpoVB_like"/>
    <property type="match status" value="1"/>
</dbReference>
<proteinExistence type="predicted"/>
<gene>
    <name evidence="7" type="ORF">SAMN02745751_02619</name>
</gene>
<evidence type="ECO:0000256" key="5">
    <source>
        <dbReference type="ARBA" id="ARBA00023136"/>
    </source>
</evidence>
<feature type="transmembrane region" description="Helical" evidence="6">
    <location>
        <begin position="234"/>
        <end position="254"/>
    </location>
</feature>